<accession>A0A1H8HKX0</accession>
<dbReference type="AlphaFoldDB" id="A0A1H8HKX0"/>
<dbReference type="Proteomes" id="UP000198984">
    <property type="component" value="Unassembled WGS sequence"/>
</dbReference>
<dbReference type="GO" id="GO:0016831">
    <property type="term" value="F:carboxy-lyase activity"/>
    <property type="evidence" value="ECO:0007669"/>
    <property type="project" value="UniProtKB-KW"/>
</dbReference>
<dbReference type="Gene3D" id="3.90.1150.10">
    <property type="entry name" value="Aspartate Aminotransferase, domain 1"/>
    <property type="match status" value="1"/>
</dbReference>
<dbReference type="Pfam" id="PF00282">
    <property type="entry name" value="Pyridoxal_deC"/>
    <property type="match status" value="1"/>
</dbReference>
<dbReference type="PANTHER" id="PTHR45677">
    <property type="entry name" value="GLUTAMATE DECARBOXYLASE-RELATED"/>
    <property type="match status" value="1"/>
</dbReference>
<organism evidence="8 9">
    <name type="scientific">Chitinophaga rupis</name>
    <dbReference type="NCBI Taxonomy" id="573321"/>
    <lineage>
        <taxon>Bacteria</taxon>
        <taxon>Pseudomonadati</taxon>
        <taxon>Bacteroidota</taxon>
        <taxon>Chitinophagia</taxon>
        <taxon>Chitinophagales</taxon>
        <taxon>Chitinophagaceae</taxon>
        <taxon>Chitinophaga</taxon>
    </lineage>
</organism>
<dbReference type="EMBL" id="FOBB01000011">
    <property type="protein sequence ID" value="SEN56783.1"/>
    <property type="molecule type" value="Genomic_DNA"/>
</dbReference>
<evidence type="ECO:0000256" key="7">
    <source>
        <dbReference type="RuleBase" id="RU000382"/>
    </source>
</evidence>
<feature type="modified residue" description="N6-(pyridoxal phosphate)lysine" evidence="6">
    <location>
        <position position="328"/>
    </location>
</feature>
<name>A0A1H8HKX0_9BACT</name>
<dbReference type="OrthoDB" id="9803665at2"/>
<sequence>MSNTMYAELPQSGPDLLTREKETYPDIFHEGAAAEYSKAITGAHDLVVNFLHRNRKPFSGIPAAELKAAFAAIDFDTPLPDYESLLQEVQELYVKHATAFHLPEYIAHLNCPVVIPAIGAEVLIAAINSSQDTWDQSAGGTLMEQKLISWTCNEIGFGKEADGVFTAGGSQSNLMGLLLARDYYATAYTQHNIKKAGLPAEASRYRIFISEKAHFSNHKNAALLGLGEQSLVEIKTDERFRMNALLLQEAIEREISQGNIPIAIVATAGTTDFGNLDPLAEIGRIAARYKLWYHIDAAYGCGLLLTEKYRSLLNGMELAHSVTIDYHKSFFQPISSSAFIVRDKKYLQLLRMHVDYLNPKDEDYDDLNQINKSVTQSTRRFDALKLWFTLRLMGKQKLGAYTETIIETAEKAAEVIALDSDLELLSYSDIGVILFRYAPEKYKGSDLSALNQYIKKALFNSGEVLVASTRVNGDFYLKFTMLNPLTTLDHIRHILQLIKQHGAAYHPKN</sequence>
<dbReference type="STRING" id="573321.SAMN04488505_11193"/>
<dbReference type="SUPFAM" id="SSF53383">
    <property type="entry name" value="PLP-dependent transferases"/>
    <property type="match status" value="1"/>
</dbReference>
<evidence type="ECO:0000256" key="6">
    <source>
        <dbReference type="PIRSR" id="PIRSR602129-50"/>
    </source>
</evidence>
<keyword evidence="5 7" id="KW-0456">Lyase</keyword>
<comment type="similarity">
    <text evidence="2 7">Belongs to the group II decarboxylase family.</text>
</comment>
<dbReference type="InterPro" id="IPR015421">
    <property type="entry name" value="PyrdxlP-dep_Trfase_major"/>
</dbReference>
<dbReference type="CDD" id="cd06450">
    <property type="entry name" value="DOPA_deC_like"/>
    <property type="match status" value="1"/>
</dbReference>
<evidence type="ECO:0000256" key="4">
    <source>
        <dbReference type="ARBA" id="ARBA00022898"/>
    </source>
</evidence>
<evidence type="ECO:0000256" key="2">
    <source>
        <dbReference type="ARBA" id="ARBA00009533"/>
    </source>
</evidence>
<reference evidence="8 9" key="1">
    <citation type="submission" date="2016-10" db="EMBL/GenBank/DDBJ databases">
        <authorList>
            <person name="de Groot N.N."/>
        </authorList>
    </citation>
    <scope>NUCLEOTIDE SEQUENCE [LARGE SCALE GENOMIC DNA]</scope>
    <source>
        <strain evidence="8 9">DSM 21039</strain>
    </source>
</reference>
<keyword evidence="3" id="KW-0210">Decarboxylase</keyword>
<dbReference type="InterPro" id="IPR015424">
    <property type="entry name" value="PyrdxlP-dep_Trfase"/>
</dbReference>
<comment type="cofactor">
    <cofactor evidence="1 6 7">
        <name>pyridoxal 5'-phosphate</name>
        <dbReference type="ChEBI" id="CHEBI:597326"/>
    </cofactor>
</comment>
<keyword evidence="9" id="KW-1185">Reference proteome</keyword>
<evidence type="ECO:0000256" key="1">
    <source>
        <dbReference type="ARBA" id="ARBA00001933"/>
    </source>
</evidence>
<protein>
    <submittedName>
        <fullName evidence="8">L-2,4-diaminobutyrate decarboxylase</fullName>
    </submittedName>
</protein>
<dbReference type="GO" id="GO:0030170">
    <property type="term" value="F:pyridoxal phosphate binding"/>
    <property type="evidence" value="ECO:0007669"/>
    <property type="project" value="InterPro"/>
</dbReference>
<dbReference type="RefSeq" id="WP_089920164.1">
    <property type="nucleotide sequence ID" value="NZ_FOBB01000011.1"/>
</dbReference>
<dbReference type="PANTHER" id="PTHR45677:SF8">
    <property type="entry name" value="CYSTEINE SULFINIC ACID DECARBOXYLASE"/>
    <property type="match status" value="1"/>
</dbReference>
<dbReference type="InterPro" id="IPR015422">
    <property type="entry name" value="PyrdxlP-dep_Trfase_small"/>
</dbReference>
<dbReference type="GO" id="GO:0019752">
    <property type="term" value="P:carboxylic acid metabolic process"/>
    <property type="evidence" value="ECO:0007669"/>
    <property type="project" value="InterPro"/>
</dbReference>
<keyword evidence="4 6" id="KW-0663">Pyridoxal phosphate</keyword>
<dbReference type="Gene3D" id="3.40.640.10">
    <property type="entry name" value="Type I PLP-dependent aspartate aminotransferase-like (Major domain)"/>
    <property type="match status" value="1"/>
</dbReference>
<evidence type="ECO:0000256" key="5">
    <source>
        <dbReference type="ARBA" id="ARBA00023239"/>
    </source>
</evidence>
<evidence type="ECO:0000256" key="3">
    <source>
        <dbReference type="ARBA" id="ARBA00022793"/>
    </source>
</evidence>
<evidence type="ECO:0000313" key="9">
    <source>
        <dbReference type="Proteomes" id="UP000198984"/>
    </source>
</evidence>
<dbReference type="InterPro" id="IPR002129">
    <property type="entry name" value="PyrdxlP-dep_de-COase"/>
</dbReference>
<dbReference type="GO" id="GO:0005737">
    <property type="term" value="C:cytoplasm"/>
    <property type="evidence" value="ECO:0007669"/>
    <property type="project" value="TreeGrafter"/>
</dbReference>
<dbReference type="Gene3D" id="1.20.1650.10">
    <property type="entry name" value="PLP-dependent transferases"/>
    <property type="match status" value="1"/>
</dbReference>
<proteinExistence type="inferred from homology"/>
<gene>
    <name evidence="8" type="ORF">SAMN04488505_11193</name>
</gene>
<evidence type="ECO:0000313" key="8">
    <source>
        <dbReference type="EMBL" id="SEN56783.1"/>
    </source>
</evidence>